<evidence type="ECO:0000256" key="11">
    <source>
        <dbReference type="ARBA" id="ARBA00023239"/>
    </source>
</evidence>
<dbReference type="PANTHER" id="PTHR48077">
    <property type="entry name" value="TRYPTOPHAN SYNTHASE-RELATED"/>
    <property type="match status" value="1"/>
</dbReference>
<dbReference type="InterPro" id="IPR001926">
    <property type="entry name" value="TrpB-like_PALP"/>
</dbReference>
<dbReference type="InterPro" id="IPR006316">
    <property type="entry name" value="Trp_synth_b-like"/>
</dbReference>
<dbReference type="EC" id="4.2.1.20" evidence="6"/>
<accession>A0A4Q2KA44</accession>
<dbReference type="Pfam" id="PF00291">
    <property type="entry name" value="PALP"/>
    <property type="match status" value="1"/>
</dbReference>
<gene>
    <name evidence="14" type="ORF">ESZ91_09160</name>
</gene>
<dbReference type="PANTHER" id="PTHR48077:SF6">
    <property type="entry name" value="TRYPTOPHAN SYNTHASE"/>
    <property type="match status" value="1"/>
</dbReference>
<keyword evidence="9" id="KW-0663">Pyridoxal phosphate</keyword>
<dbReference type="PIRSF" id="PIRSF001413">
    <property type="entry name" value="Trp_syn_beta"/>
    <property type="match status" value="1"/>
</dbReference>
<dbReference type="SUPFAM" id="SSF53686">
    <property type="entry name" value="Tryptophan synthase beta subunit-like PLP-dependent enzymes"/>
    <property type="match status" value="1"/>
</dbReference>
<dbReference type="PIRSF" id="PIRSF500824">
    <property type="entry name" value="TrpB_prok"/>
    <property type="match status" value="1"/>
</dbReference>
<evidence type="ECO:0000259" key="13">
    <source>
        <dbReference type="Pfam" id="PF00291"/>
    </source>
</evidence>
<evidence type="ECO:0000256" key="9">
    <source>
        <dbReference type="ARBA" id="ARBA00022898"/>
    </source>
</evidence>
<keyword evidence="8" id="KW-0822">Tryptophan biosynthesis</keyword>
<comment type="function">
    <text evidence="2">The beta subunit is responsible for the synthesis of L-tryptophan from indole and L-serine.</text>
</comment>
<dbReference type="RefSeq" id="WP_129226502.1">
    <property type="nucleotide sequence ID" value="NZ_SDOZ01000003.1"/>
</dbReference>
<evidence type="ECO:0000256" key="12">
    <source>
        <dbReference type="ARBA" id="ARBA00049047"/>
    </source>
</evidence>
<evidence type="ECO:0000256" key="2">
    <source>
        <dbReference type="ARBA" id="ARBA00002786"/>
    </source>
</evidence>
<comment type="caution">
    <text evidence="14">The sequence shown here is derived from an EMBL/GenBank/DDBJ whole genome shotgun (WGS) entry which is preliminary data.</text>
</comment>
<dbReference type="GO" id="GO:0004834">
    <property type="term" value="F:tryptophan synthase activity"/>
    <property type="evidence" value="ECO:0007669"/>
    <property type="project" value="UniProtKB-EC"/>
</dbReference>
<keyword evidence="10" id="KW-0057">Aromatic amino acid biosynthesis</keyword>
<evidence type="ECO:0000313" key="15">
    <source>
        <dbReference type="Proteomes" id="UP000291269"/>
    </source>
</evidence>
<comment type="similarity">
    <text evidence="4">Belongs to the TrpB family.</text>
</comment>
<dbReference type="NCBIfam" id="TIGR01415">
    <property type="entry name" value="trpB_rel"/>
    <property type="match status" value="1"/>
</dbReference>
<comment type="pathway">
    <text evidence="3">Amino-acid biosynthesis; L-tryptophan biosynthesis; L-tryptophan from chorismate: step 5/5.</text>
</comment>
<keyword evidence="11" id="KW-0456">Lyase</keyword>
<comment type="catalytic activity">
    <reaction evidence="12">
        <text>(1S,2R)-1-C-(indol-3-yl)glycerol 3-phosphate + L-serine = D-glyceraldehyde 3-phosphate + L-tryptophan + H2O</text>
        <dbReference type="Rhea" id="RHEA:10532"/>
        <dbReference type="ChEBI" id="CHEBI:15377"/>
        <dbReference type="ChEBI" id="CHEBI:33384"/>
        <dbReference type="ChEBI" id="CHEBI:57912"/>
        <dbReference type="ChEBI" id="CHEBI:58866"/>
        <dbReference type="ChEBI" id="CHEBI:59776"/>
        <dbReference type="EC" id="4.2.1.20"/>
    </reaction>
</comment>
<keyword evidence="15" id="KW-1185">Reference proteome</keyword>
<proteinExistence type="inferred from homology"/>
<dbReference type="GO" id="GO:0030170">
    <property type="term" value="F:pyridoxal phosphate binding"/>
    <property type="evidence" value="ECO:0007669"/>
    <property type="project" value="InterPro"/>
</dbReference>
<dbReference type="EMBL" id="SDOZ01000003">
    <property type="protein sequence ID" value="RXZ58217.1"/>
    <property type="molecule type" value="Genomic_DNA"/>
</dbReference>
<comment type="subunit">
    <text evidence="5">Tetramer of two alpha and two beta chains.</text>
</comment>
<protein>
    <recommendedName>
        <fullName evidence="6">tryptophan synthase</fullName>
        <ecNumber evidence="6">4.2.1.20</ecNumber>
    </recommendedName>
</protein>
<dbReference type="GO" id="GO:0052684">
    <property type="term" value="F:L-serine hydro-lyase (adding indole, L-tryptophan-forming) activity"/>
    <property type="evidence" value="ECO:0007669"/>
    <property type="project" value="TreeGrafter"/>
</dbReference>
<dbReference type="OrthoDB" id="9766131at2"/>
<dbReference type="AlphaFoldDB" id="A0A4Q2KA44"/>
<evidence type="ECO:0000313" key="14">
    <source>
        <dbReference type="EMBL" id="RXZ58217.1"/>
    </source>
</evidence>
<feature type="domain" description="Tryptophan synthase beta chain-like PALP" evidence="13">
    <location>
        <begin position="82"/>
        <end position="419"/>
    </location>
</feature>
<sequence>MKNTNIPYKIYLSENEMPKQWYNVKAFMKNPHPPFLNPATLQPCTKDDLRPVFCDDCIDQELNDTDAYIDIPEDIRSFYKTFRPSPLVRAYFLEKILDTPAEIYYKFEGNNTSGSHKLNSAAAQAYYAKKQGLKSITTETGAGQWGTALSMAAAFYGIDLTVYMVKVSSEQKPYRKEVIRTYGANVIPSPSDTTEAGRKILAEHPGTGGSLGCAISEAVEQAVKSDSCRYVLGSVLDHVLLHQSVIGLESKIALDKYGVRPDTIIGCIGGGSNFGGLVAPFMGDKLQGKNEIDFIGVEPASCPSLTRGKFVYDFCDSARTTPLAKMYTLGCGFMPSPNHAGGLRYHGMSPIVSQLYHDGYMRAVSVRQSEVFDAAVMFAKCEGILPAPESSHAIRVAIDEALECKKTGKKKTILFGLTGTGYFDLAAYKQYNDKTMTDTIPTDEDLAQGFATIPDIPQNRA</sequence>
<dbReference type="InterPro" id="IPR023026">
    <property type="entry name" value="Trp_synth_beta/beta-like"/>
</dbReference>
<evidence type="ECO:0000256" key="6">
    <source>
        <dbReference type="ARBA" id="ARBA00012043"/>
    </source>
</evidence>
<name>A0A4Q2KA44_9FIRM</name>
<evidence type="ECO:0000256" key="8">
    <source>
        <dbReference type="ARBA" id="ARBA00022822"/>
    </source>
</evidence>
<keyword evidence="7" id="KW-0028">Amino-acid biosynthesis</keyword>
<evidence type="ECO:0000256" key="1">
    <source>
        <dbReference type="ARBA" id="ARBA00001933"/>
    </source>
</evidence>
<evidence type="ECO:0000256" key="10">
    <source>
        <dbReference type="ARBA" id="ARBA00023141"/>
    </source>
</evidence>
<dbReference type="Proteomes" id="UP000291269">
    <property type="component" value="Unassembled WGS sequence"/>
</dbReference>
<evidence type="ECO:0000256" key="3">
    <source>
        <dbReference type="ARBA" id="ARBA00004733"/>
    </source>
</evidence>
<evidence type="ECO:0000256" key="7">
    <source>
        <dbReference type="ARBA" id="ARBA00022605"/>
    </source>
</evidence>
<comment type="cofactor">
    <cofactor evidence="1">
        <name>pyridoxal 5'-phosphate</name>
        <dbReference type="ChEBI" id="CHEBI:597326"/>
    </cofactor>
</comment>
<reference evidence="14 15" key="1">
    <citation type="journal article" date="2019" name="Gut">
        <title>Antibiotics-induced monodominance of a novel gut bacterial order.</title>
        <authorList>
            <person name="Hildebrand F."/>
            <person name="Moitinho-Silva L."/>
            <person name="Blasche S."/>
            <person name="Jahn M.T."/>
            <person name="Gossmann T.I."/>
            <person name="Heuerta-Cepas J."/>
            <person name="Hercog R."/>
            <person name="Luetge M."/>
            <person name="Bahram M."/>
            <person name="Pryszlak A."/>
            <person name="Alves R.J."/>
            <person name="Waszak S.M."/>
            <person name="Zhu A."/>
            <person name="Ye L."/>
            <person name="Costea P.I."/>
            <person name="Aalvink S."/>
            <person name="Belzer C."/>
            <person name="Forslund S.K."/>
            <person name="Sunagawa S."/>
            <person name="Hentschel U."/>
            <person name="Merten C."/>
            <person name="Patil K.R."/>
            <person name="Benes V."/>
            <person name="Bork P."/>
        </authorList>
    </citation>
    <scope>NUCLEOTIDE SEQUENCE [LARGE SCALE GENOMIC DNA]</scope>
    <source>
        <strain evidence="14 15">HDS1380</strain>
    </source>
</reference>
<dbReference type="NCBIfam" id="NF009057">
    <property type="entry name" value="PRK12391.1"/>
    <property type="match status" value="1"/>
</dbReference>
<dbReference type="InterPro" id="IPR036052">
    <property type="entry name" value="TrpB-like_PALP_sf"/>
</dbReference>
<evidence type="ECO:0000256" key="5">
    <source>
        <dbReference type="ARBA" id="ARBA00011270"/>
    </source>
</evidence>
<dbReference type="Gene3D" id="3.40.50.1100">
    <property type="match status" value="2"/>
</dbReference>
<evidence type="ECO:0000256" key="4">
    <source>
        <dbReference type="ARBA" id="ARBA00009982"/>
    </source>
</evidence>
<organism evidence="14 15">
    <name type="scientific">Candidatus Borkfalkia ceftriaxoniphila</name>
    <dbReference type="NCBI Taxonomy" id="2508949"/>
    <lineage>
        <taxon>Bacteria</taxon>
        <taxon>Bacillati</taxon>
        <taxon>Bacillota</taxon>
        <taxon>Clostridia</taxon>
        <taxon>Christensenellales</taxon>
        <taxon>Christensenellaceae</taxon>
        <taxon>Candidatus Borkfalkia</taxon>
    </lineage>
</organism>
<dbReference type="GO" id="GO:0005737">
    <property type="term" value="C:cytoplasm"/>
    <property type="evidence" value="ECO:0007669"/>
    <property type="project" value="TreeGrafter"/>
</dbReference>